<feature type="binding site" evidence="7">
    <location>
        <position position="200"/>
    </location>
    <ligand>
        <name>substrate</name>
    </ligand>
</feature>
<evidence type="ECO:0000256" key="3">
    <source>
        <dbReference type="ARBA" id="ARBA00022526"/>
    </source>
</evidence>
<evidence type="ECO:0000259" key="9">
    <source>
        <dbReference type="Pfam" id="PF02781"/>
    </source>
</evidence>
<dbReference type="NCBIfam" id="TIGR00871">
    <property type="entry name" value="zwf"/>
    <property type="match status" value="1"/>
</dbReference>
<dbReference type="Pfam" id="PF00479">
    <property type="entry name" value="G6PD_N"/>
    <property type="match status" value="1"/>
</dbReference>
<reference evidence="10" key="1">
    <citation type="journal article" date="2021" name="Front. Microbiol.">
        <title>Comprehensive Comparative Genomics and Phenotyping of Methylobacterium Species.</title>
        <authorList>
            <person name="Alessa O."/>
            <person name="Ogura Y."/>
            <person name="Fujitani Y."/>
            <person name="Takami H."/>
            <person name="Hayashi T."/>
            <person name="Sahin N."/>
            <person name="Tani A."/>
        </authorList>
    </citation>
    <scope>NUCLEOTIDE SEQUENCE</scope>
    <source>
        <strain evidence="10">LMG 23639</strain>
    </source>
</reference>
<comment type="function">
    <text evidence="7">Catalyzes the oxidation of glucose 6-phosphate to 6-phosphogluconolactone.</text>
</comment>
<feature type="active site" description="Proton acceptor" evidence="7">
    <location>
        <position position="258"/>
    </location>
</feature>
<protein>
    <recommendedName>
        <fullName evidence="7">Glucose-6-phosphate 1-dehydrogenase</fullName>
        <shortName evidence="7">G6PD</shortName>
        <ecNumber evidence="7">1.1.1.49</ecNumber>
    </recommendedName>
</protein>
<dbReference type="InterPro" id="IPR019796">
    <property type="entry name" value="G6P_DH_AS"/>
</dbReference>
<comment type="caution">
    <text evidence="7">Lacks conserved residue(s) required for the propagation of feature annotation.</text>
</comment>
<dbReference type="EMBL" id="BPQR01000081">
    <property type="protein sequence ID" value="GJE08506.1"/>
    <property type="molecule type" value="Genomic_DNA"/>
</dbReference>
<dbReference type="EC" id="1.1.1.49" evidence="7"/>
<sequence length="505" mass="55190">MHPSETAKPATGETSPAPPCTLVIFGAAGDLTKRLLMPALYNLAGAGLLDPGFQILGVDHNESSDEALRRDLTQTMESFTKDRSGEFHPDHIDDETWGFVCARIRFQKGDFEDPESYAALKERLTGNVVFYLAVSARFFGAVVEGLGKAGLLKESGDAFRRVVIEKPFGSDLASAKALNARILKQGDERQFYRIDHFLGKETVQSILAVRFANTMLEPVWRRAFVDHVEITAAETIGVEARGRFYEATGALRDMVPNHLFQILAMIGMEPPKSLDAEDIRDAKAALIAAVRPADPGEAARGQYAAGTVRGKAAAGYREEADVAKDSRVETYAALKLTIENERWSGVPFYLRTGKRLGTRLTEVAIRFKPTTLPLFHADGVGPAPGNVMRLMIDPEQGIRTGFTVKRPGPRMLLGQAETHFAYGEAFKEAPSVGYETLLYDCMTGDATLFQRADAIEGGWAAVEPLLEAWKSGEPESYPAGSEGPPSAAHLVERDGRAWLRLDDEA</sequence>
<comment type="pathway">
    <text evidence="1 7">Carbohydrate degradation; pentose phosphate pathway; D-ribulose 5-phosphate from D-glucose 6-phosphate (oxidative stage): step 1/3.</text>
</comment>
<feature type="binding site" evidence="7">
    <location>
        <position position="166"/>
    </location>
    <ligand>
        <name>NADP(+)</name>
        <dbReference type="ChEBI" id="CHEBI:58349"/>
    </ligand>
</feature>
<keyword evidence="4 7" id="KW-0521">NADP</keyword>
<feature type="binding site" evidence="7">
    <location>
        <position position="253"/>
    </location>
    <ligand>
        <name>substrate</name>
    </ligand>
</feature>
<dbReference type="InterPro" id="IPR036291">
    <property type="entry name" value="NAD(P)-bd_dom_sf"/>
</dbReference>
<evidence type="ECO:0000256" key="5">
    <source>
        <dbReference type="ARBA" id="ARBA00023002"/>
    </source>
</evidence>
<feature type="binding site" evidence="7">
    <location>
        <begin position="110"/>
        <end position="111"/>
    </location>
    <ligand>
        <name>NADP(+)</name>
        <dbReference type="ChEBI" id="CHEBI:58349"/>
    </ligand>
</feature>
<dbReference type="SUPFAM" id="SSF55347">
    <property type="entry name" value="Glyceraldehyde-3-phosphate dehydrogenase-like, C-terminal domain"/>
    <property type="match status" value="1"/>
</dbReference>
<dbReference type="PRINTS" id="PR00079">
    <property type="entry name" value="G6PDHDRGNASE"/>
</dbReference>
<keyword evidence="6 7" id="KW-0119">Carbohydrate metabolism</keyword>
<dbReference type="Gene3D" id="3.40.50.720">
    <property type="entry name" value="NAD(P)-binding Rossmann-like Domain"/>
    <property type="match status" value="1"/>
</dbReference>
<dbReference type="InterPro" id="IPR001282">
    <property type="entry name" value="G6P_DH"/>
</dbReference>
<reference evidence="10" key="2">
    <citation type="submission" date="2021-08" db="EMBL/GenBank/DDBJ databases">
        <authorList>
            <person name="Tani A."/>
            <person name="Ola A."/>
            <person name="Ogura Y."/>
            <person name="Katsura K."/>
            <person name="Hayashi T."/>
        </authorList>
    </citation>
    <scope>NUCLEOTIDE SEQUENCE</scope>
    <source>
        <strain evidence="10">LMG 23639</strain>
    </source>
</reference>
<feature type="domain" description="Glucose-6-phosphate dehydrogenase NAD-binding" evidence="8">
    <location>
        <begin position="23"/>
        <end position="204"/>
    </location>
</feature>
<feature type="binding site" evidence="7">
    <location>
        <position position="196"/>
    </location>
    <ligand>
        <name>substrate</name>
    </ligand>
</feature>
<gene>
    <name evidence="10" type="primary">zwf_2</name>
    <name evidence="7" type="synonym">zwf</name>
    <name evidence="10" type="ORF">AOPFMNJM_3845</name>
</gene>
<dbReference type="InterPro" id="IPR022674">
    <property type="entry name" value="G6P_DH_NAD-bd"/>
</dbReference>
<keyword evidence="5 7" id="KW-0560">Oxidoreductase</keyword>
<keyword evidence="11" id="KW-1185">Reference proteome</keyword>
<organism evidence="10 11">
    <name type="scientific">Methylobacterium jeotgali</name>
    <dbReference type="NCBI Taxonomy" id="381630"/>
    <lineage>
        <taxon>Bacteria</taxon>
        <taxon>Pseudomonadati</taxon>
        <taxon>Pseudomonadota</taxon>
        <taxon>Alphaproteobacteria</taxon>
        <taxon>Hyphomicrobiales</taxon>
        <taxon>Methylobacteriaceae</taxon>
        <taxon>Methylobacterium</taxon>
    </lineage>
</organism>
<evidence type="ECO:0000313" key="10">
    <source>
        <dbReference type="EMBL" id="GJE08506.1"/>
    </source>
</evidence>
<feature type="domain" description="Glucose-6-phosphate dehydrogenase C-terminal" evidence="9">
    <location>
        <begin position="207"/>
        <end position="498"/>
    </location>
</feature>
<comment type="catalytic activity">
    <reaction evidence="7">
        <text>D-glucose 6-phosphate + NADP(+) = 6-phospho-D-glucono-1,5-lactone + NADPH + H(+)</text>
        <dbReference type="Rhea" id="RHEA:15841"/>
        <dbReference type="ChEBI" id="CHEBI:15378"/>
        <dbReference type="ChEBI" id="CHEBI:57783"/>
        <dbReference type="ChEBI" id="CHEBI:57955"/>
        <dbReference type="ChEBI" id="CHEBI:58349"/>
        <dbReference type="ChEBI" id="CHEBI:61548"/>
        <dbReference type="EC" id="1.1.1.49"/>
    </reaction>
</comment>
<proteinExistence type="inferred from homology"/>
<evidence type="ECO:0000256" key="1">
    <source>
        <dbReference type="ARBA" id="ARBA00004937"/>
    </source>
</evidence>
<evidence type="ECO:0000313" key="11">
    <source>
        <dbReference type="Proteomes" id="UP001055102"/>
    </source>
</evidence>
<dbReference type="PANTHER" id="PTHR23429:SF0">
    <property type="entry name" value="GLUCOSE-6-PHOSPHATE 1-DEHYDROGENASE"/>
    <property type="match status" value="1"/>
</dbReference>
<keyword evidence="3 7" id="KW-0313">Glucose metabolism</keyword>
<dbReference type="PANTHER" id="PTHR23429">
    <property type="entry name" value="GLUCOSE-6-PHOSPHATE 1-DEHYDROGENASE G6PD"/>
    <property type="match status" value="1"/>
</dbReference>
<dbReference type="RefSeq" id="WP_238278260.1">
    <property type="nucleotide sequence ID" value="NZ_BPQR01000081.1"/>
</dbReference>
<dbReference type="HAMAP" id="MF_00966">
    <property type="entry name" value="G6PD"/>
    <property type="match status" value="1"/>
</dbReference>
<evidence type="ECO:0000259" key="8">
    <source>
        <dbReference type="Pfam" id="PF00479"/>
    </source>
</evidence>
<dbReference type="PROSITE" id="PS00069">
    <property type="entry name" value="G6P_DEHYDROGENASE"/>
    <property type="match status" value="1"/>
</dbReference>
<evidence type="ECO:0000256" key="6">
    <source>
        <dbReference type="ARBA" id="ARBA00023277"/>
    </source>
</evidence>
<feature type="binding site" evidence="7">
    <location>
        <position position="234"/>
    </location>
    <ligand>
        <name>substrate</name>
    </ligand>
</feature>
<evidence type="ECO:0000256" key="2">
    <source>
        <dbReference type="ARBA" id="ARBA00009975"/>
    </source>
</evidence>
<dbReference type="Proteomes" id="UP001055102">
    <property type="component" value="Unassembled WGS sequence"/>
</dbReference>
<feature type="binding site" evidence="7">
    <location>
        <position position="354"/>
    </location>
    <ligand>
        <name>substrate</name>
    </ligand>
</feature>
<comment type="caution">
    <text evidence="10">The sequence shown here is derived from an EMBL/GenBank/DDBJ whole genome shotgun (WGS) entry which is preliminary data.</text>
</comment>
<dbReference type="PIRSF" id="PIRSF000110">
    <property type="entry name" value="G6PD"/>
    <property type="match status" value="1"/>
</dbReference>
<name>A0ABQ4T235_9HYPH</name>
<comment type="similarity">
    <text evidence="2 7">Belongs to the glucose-6-phosphate dehydrogenase family.</text>
</comment>
<evidence type="ECO:0000256" key="7">
    <source>
        <dbReference type="HAMAP-Rule" id="MF_00966"/>
    </source>
</evidence>
<dbReference type="SUPFAM" id="SSF51735">
    <property type="entry name" value="NAD(P)-binding Rossmann-fold domains"/>
    <property type="match status" value="1"/>
</dbReference>
<evidence type="ECO:0000256" key="4">
    <source>
        <dbReference type="ARBA" id="ARBA00022857"/>
    </source>
</evidence>
<accession>A0ABQ4T235</accession>
<dbReference type="InterPro" id="IPR022675">
    <property type="entry name" value="G6P_DH_C"/>
</dbReference>
<dbReference type="Pfam" id="PF02781">
    <property type="entry name" value="G6PD_C"/>
    <property type="match status" value="1"/>
</dbReference>
<dbReference type="Gene3D" id="3.30.360.10">
    <property type="entry name" value="Dihydrodipicolinate Reductase, domain 2"/>
    <property type="match status" value="1"/>
</dbReference>